<evidence type="ECO:0000313" key="12">
    <source>
        <dbReference type="Proteomes" id="UP000029278"/>
    </source>
</evidence>
<feature type="domain" description="ABC transporter" evidence="9">
    <location>
        <begin position="335"/>
        <end position="569"/>
    </location>
</feature>
<dbReference type="RefSeq" id="WP_036620833.1">
    <property type="nucleotide sequence ID" value="NZ_JAKOBR010000080.1"/>
</dbReference>
<dbReference type="STRING" id="44252.DJ90_2516"/>
<organism evidence="11 12">
    <name type="scientific">Paenibacillus macerans</name>
    <name type="common">Bacillus macerans</name>
    <dbReference type="NCBI Taxonomy" id="44252"/>
    <lineage>
        <taxon>Bacteria</taxon>
        <taxon>Bacillati</taxon>
        <taxon>Bacillota</taxon>
        <taxon>Bacilli</taxon>
        <taxon>Bacillales</taxon>
        <taxon>Paenibacillaceae</taxon>
        <taxon>Paenibacillus</taxon>
    </lineage>
</organism>
<dbReference type="Gene3D" id="1.20.1560.10">
    <property type="entry name" value="ABC transporter type 1, transmembrane domain"/>
    <property type="match status" value="1"/>
</dbReference>
<gene>
    <name evidence="11" type="ORF">DJ90_2516</name>
</gene>
<keyword evidence="4" id="KW-0547">Nucleotide-binding</keyword>
<keyword evidence="3 8" id="KW-0812">Transmembrane</keyword>
<dbReference type="Proteomes" id="UP000029278">
    <property type="component" value="Unassembled WGS sequence"/>
</dbReference>
<dbReference type="PROSITE" id="PS50929">
    <property type="entry name" value="ABC_TM1F"/>
    <property type="match status" value="1"/>
</dbReference>
<feature type="transmembrane region" description="Helical" evidence="8">
    <location>
        <begin position="20"/>
        <end position="41"/>
    </location>
</feature>
<dbReference type="InterPro" id="IPR027417">
    <property type="entry name" value="P-loop_NTPase"/>
</dbReference>
<dbReference type="GO" id="GO:0005886">
    <property type="term" value="C:plasma membrane"/>
    <property type="evidence" value="ECO:0007669"/>
    <property type="project" value="UniProtKB-SubCell"/>
</dbReference>
<name>A0A091A4J7_PAEMA</name>
<sequence length="582" mass="66758">MGFKHEVKTIMQLARPYKWVLINLFICVLVTSFVGMLYPFIFGKLVDEVFYQQNKQMFLHIIGVYVMIYVSEQSLHLILNATWAYLMTRFLFDIRRKIFEKVFSLKAKWFHHSQTGNLITLINKDAEEFMNLIHWNVFYVFANFLRLVTAVVLIALMNIKIALLMFIVVPLSVYTAMLFGKYIKLRLDLYRTEYGKTISWVFEILNGLRDIQLLAGERNVTRKFVGLWSKLIGLKVQKLQLELTSNRVIAFFSLCSDLSLYIISVYLIIEGSFTLGGFIATIEYFSRANGLLNNLSTANTRFQQNRVSIRRIFDLWNEQGEDKKGRPLNVREGEIRFNNVSFNYKPEANVLNGLSLVIKPNEKIALVGASGSGKSTLMLLLLRYYEPSEGEIFIDGEAIRDISIRSIRQNIGVVMQDPVIFDGTLRSNIQMAKRNASDEEILLALRHACLGPFIDALPEGLDTIIGSEGRSVSGGQRQRLAIARMFLKDPKILVLDEATSALDNEAEAIIQEAWDELCRYRTTIVISHRLSSISKADKIAFLHEGKIIAVGKHEELLEQCKEYARIFRHRVAVEGERHEKII</sequence>
<dbReference type="PROSITE" id="PS00211">
    <property type="entry name" value="ABC_TRANSPORTER_1"/>
    <property type="match status" value="1"/>
</dbReference>
<evidence type="ECO:0000256" key="5">
    <source>
        <dbReference type="ARBA" id="ARBA00022840"/>
    </source>
</evidence>
<dbReference type="InterPro" id="IPR017871">
    <property type="entry name" value="ABC_transporter-like_CS"/>
</dbReference>
<dbReference type="SUPFAM" id="SSF52540">
    <property type="entry name" value="P-loop containing nucleoside triphosphate hydrolases"/>
    <property type="match status" value="1"/>
</dbReference>
<dbReference type="InterPro" id="IPR036640">
    <property type="entry name" value="ABC1_TM_sf"/>
</dbReference>
<protein>
    <submittedName>
        <fullName evidence="11">ABC transporter family protein</fullName>
    </submittedName>
</protein>
<dbReference type="InterPro" id="IPR003593">
    <property type="entry name" value="AAA+_ATPase"/>
</dbReference>
<reference evidence="11 12" key="1">
    <citation type="submission" date="2014-04" db="EMBL/GenBank/DDBJ databases">
        <authorList>
            <person name="Bishop-Lilly K.A."/>
            <person name="Broomall S.M."/>
            <person name="Chain P.S."/>
            <person name="Chertkov O."/>
            <person name="Coyne S.R."/>
            <person name="Daligault H.E."/>
            <person name="Davenport K.W."/>
            <person name="Erkkila T."/>
            <person name="Frey K.G."/>
            <person name="Gibbons H.S."/>
            <person name="Gu W."/>
            <person name="Jaissle J."/>
            <person name="Johnson S.L."/>
            <person name="Koroleva G.I."/>
            <person name="Ladner J.T."/>
            <person name="Lo C.-C."/>
            <person name="Minogue T.D."/>
            <person name="Munk C."/>
            <person name="Palacios G.F."/>
            <person name="Redden C.L."/>
            <person name="Rosenzweig C.N."/>
            <person name="Scholz M.B."/>
            <person name="Teshima H."/>
            <person name="Xu Y."/>
        </authorList>
    </citation>
    <scope>NUCLEOTIDE SEQUENCE [LARGE SCALE GENOMIC DNA]</scope>
    <source>
        <strain evidence="11 12">8244</strain>
    </source>
</reference>
<dbReference type="Pfam" id="PF00005">
    <property type="entry name" value="ABC_tran"/>
    <property type="match status" value="1"/>
</dbReference>
<dbReference type="EMBL" id="JMQA01000012">
    <property type="protein sequence ID" value="KFN11216.1"/>
    <property type="molecule type" value="Genomic_DNA"/>
</dbReference>
<feature type="transmembrane region" description="Helical" evidence="8">
    <location>
        <begin position="137"/>
        <end position="157"/>
    </location>
</feature>
<dbReference type="GeneID" id="77012153"/>
<accession>A0A091A4J7</accession>
<feature type="transmembrane region" description="Helical" evidence="8">
    <location>
        <begin position="61"/>
        <end position="86"/>
    </location>
</feature>
<dbReference type="Pfam" id="PF00664">
    <property type="entry name" value="ABC_membrane"/>
    <property type="match status" value="1"/>
</dbReference>
<dbReference type="SUPFAM" id="SSF90123">
    <property type="entry name" value="ABC transporter transmembrane region"/>
    <property type="match status" value="1"/>
</dbReference>
<dbReference type="OrthoDB" id="1899463at2"/>
<dbReference type="CDD" id="cd07346">
    <property type="entry name" value="ABC_6TM_exporters"/>
    <property type="match status" value="1"/>
</dbReference>
<comment type="subcellular location">
    <subcellularLocation>
        <location evidence="1">Cell membrane</location>
        <topology evidence="1">Multi-pass membrane protein</topology>
    </subcellularLocation>
</comment>
<evidence type="ECO:0000256" key="4">
    <source>
        <dbReference type="ARBA" id="ARBA00022741"/>
    </source>
</evidence>
<dbReference type="InterPro" id="IPR003439">
    <property type="entry name" value="ABC_transporter-like_ATP-bd"/>
</dbReference>
<evidence type="ECO:0000256" key="7">
    <source>
        <dbReference type="ARBA" id="ARBA00023136"/>
    </source>
</evidence>
<dbReference type="PROSITE" id="PS50893">
    <property type="entry name" value="ABC_TRANSPORTER_2"/>
    <property type="match status" value="1"/>
</dbReference>
<evidence type="ECO:0000256" key="1">
    <source>
        <dbReference type="ARBA" id="ARBA00004651"/>
    </source>
</evidence>
<dbReference type="SMART" id="SM00382">
    <property type="entry name" value="AAA"/>
    <property type="match status" value="1"/>
</dbReference>
<comment type="similarity">
    <text evidence="2">Belongs to the ABC transporter superfamily.</text>
</comment>
<keyword evidence="7 8" id="KW-0472">Membrane</keyword>
<dbReference type="GO" id="GO:0015421">
    <property type="term" value="F:ABC-type oligopeptide transporter activity"/>
    <property type="evidence" value="ECO:0007669"/>
    <property type="project" value="TreeGrafter"/>
</dbReference>
<proteinExistence type="inferred from homology"/>
<comment type="caution">
    <text evidence="11">The sequence shown here is derived from an EMBL/GenBank/DDBJ whole genome shotgun (WGS) entry which is preliminary data.</text>
</comment>
<evidence type="ECO:0000256" key="8">
    <source>
        <dbReference type="SAM" id="Phobius"/>
    </source>
</evidence>
<dbReference type="GO" id="GO:0005524">
    <property type="term" value="F:ATP binding"/>
    <property type="evidence" value="ECO:0007669"/>
    <property type="project" value="UniProtKB-KW"/>
</dbReference>
<dbReference type="AlphaFoldDB" id="A0A091A4J7"/>
<evidence type="ECO:0000256" key="2">
    <source>
        <dbReference type="ARBA" id="ARBA00005417"/>
    </source>
</evidence>
<dbReference type="FunFam" id="3.40.50.300:FF:000218">
    <property type="entry name" value="Multidrug ABC transporter ATP-binding protein"/>
    <property type="match status" value="1"/>
</dbReference>
<evidence type="ECO:0000313" key="11">
    <source>
        <dbReference type="EMBL" id="KFN11216.1"/>
    </source>
</evidence>
<evidence type="ECO:0000259" key="10">
    <source>
        <dbReference type="PROSITE" id="PS50929"/>
    </source>
</evidence>
<keyword evidence="12" id="KW-1185">Reference proteome</keyword>
<dbReference type="Gene3D" id="3.40.50.300">
    <property type="entry name" value="P-loop containing nucleotide triphosphate hydrolases"/>
    <property type="match status" value="1"/>
</dbReference>
<dbReference type="InterPro" id="IPR039421">
    <property type="entry name" value="Type_1_exporter"/>
</dbReference>
<dbReference type="GO" id="GO:0016887">
    <property type="term" value="F:ATP hydrolysis activity"/>
    <property type="evidence" value="ECO:0007669"/>
    <property type="project" value="InterPro"/>
</dbReference>
<dbReference type="InterPro" id="IPR011527">
    <property type="entry name" value="ABC1_TM_dom"/>
</dbReference>
<evidence type="ECO:0000259" key="9">
    <source>
        <dbReference type="PROSITE" id="PS50893"/>
    </source>
</evidence>
<dbReference type="PATRIC" id="fig|44252.3.peg.878"/>
<feature type="transmembrane region" description="Helical" evidence="8">
    <location>
        <begin position="163"/>
        <end position="183"/>
    </location>
</feature>
<feature type="domain" description="ABC transmembrane type-1" evidence="10">
    <location>
        <begin position="24"/>
        <end position="304"/>
    </location>
</feature>
<keyword evidence="6 8" id="KW-1133">Transmembrane helix</keyword>
<evidence type="ECO:0000256" key="3">
    <source>
        <dbReference type="ARBA" id="ARBA00022692"/>
    </source>
</evidence>
<dbReference type="HOGENOM" id="CLU_000604_84_3_9"/>
<evidence type="ECO:0000256" key="6">
    <source>
        <dbReference type="ARBA" id="ARBA00022989"/>
    </source>
</evidence>
<dbReference type="PANTHER" id="PTHR43394">
    <property type="entry name" value="ATP-DEPENDENT PERMEASE MDL1, MITOCHONDRIAL"/>
    <property type="match status" value="1"/>
</dbReference>
<dbReference type="PANTHER" id="PTHR43394:SF1">
    <property type="entry name" value="ATP-BINDING CASSETTE SUB-FAMILY B MEMBER 10, MITOCHONDRIAL"/>
    <property type="match status" value="1"/>
</dbReference>
<keyword evidence="5" id="KW-0067">ATP-binding</keyword>